<evidence type="ECO:0000256" key="4">
    <source>
        <dbReference type="ARBA" id="ARBA00022692"/>
    </source>
</evidence>
<evidence type="ECO:0000313" key="8">
    <source>
        <dbReference type="EMBL" id="CUV02237.1"/>
    </source>
</evidence>
<feature type="transmembrane region" description="Helical" evidence="7">
    <location>
        <begin position="167"/>
        <end position="193"/>
    </location>
</feature>
<dbReference type="Pfam" id="PF05977">
    <property type="entry name" value="MFS_3"/>
    <property type="match status" value="1"/>
</dbReference>
<feature type="transmembrane region" description="Helical" evidence="7">
    <location>
        <begin position="318"/>
        <end position="341"/>
    </location>
</feature>
<dbReference type="PANTHER" id="PTHR23513:SF6">
    <property type="entry name" value="MAJOR FACILITATOR SUPERFAMILY ASSOCIATED DOMAIN-CONTAINING PROTEIN"/>
    <property type="match status" value="1"/>
</dbReference>
<dbReference type="CDD" id="cd06173">
    <property type="entry name" value="MFS_MefA_like"/>
    <property type="match status" value="1"/>
</dbReference>
<name>A0A170Q9Y1_9ZZZZ</name>
<dbReference type="InterPro" id="IPR036259">
    <property type="entry name" value="MFS_trans_sf"/>
</dbReference>
<feature type="transmembrane region" description="Helical" evidence="7">
    <location>
        <begin position="53"/>
        <end position="78"/>
    </location>
</feature>
<evidence type="ECO:0000256" key="3">
    <source>
        <dbReference type="ARBA" id="ARBA00022475"/>
    </source>
</evidence>
<feature type="transmembrane region" description="Helical" evidence="7">
    <location>
        <begin position="24"/>
        <end position="47"/>
    </location>
</feature>
<keyword evidence="4 7" id="KW-0812">Transmembrane</keyword>
<dbReference type="SUPFAM" id="SSF103473">
    <property type="entry name" value="MFS general substrate transporter"/>
    <property type="match status" value="1"/>
</dbReference>
<proteinExistence type="predicted"/>
<feature type="transmembrane region" description="Helical" evidence="7">
    <location>
        <begin position="223"/>
        <end position="244"/>
    </location>
</feature>
<dbReference type="EMBL" id="FAXA01000207">
    <property type="protein sequence ID" value="CUV02237.1"/>
    <property type="molecule type" value="Genomic_DNA"/>
</dbReference>
<evidence type="ECO:0000256" key="6">
    <source>
        <dbReference type="ARBA" id="ARBA00023136"/>
    </source>
</evidence>
<comment type="subcellular location">
    <subcellularLocation>
        <location evidence="1">Cell membrane</location>
        <topology evidence="1">Multi-pass membrane protein</topology>
    </subcellularLocation>
</comment>
<evidence type="ECO:0000256" key="2">
    <source>
        <dbReference type="ARBA" id="ARBA00022448"/>
    </source>
</evidence>
<evidence type="ECO:0000256" key="1">
    <source>
        <dbReference type="ARBA" id="ARBA00004651"/>
    </source>
</evidence>
<organism evidence="8">
    <name type="scientific">hydrothermal vent metagenome</name>
    <dbReference type="NCBI Taxonomy" id="652676"/>
    <lineage>
        <taxon>unclassified sequences</taxon>
        <taxon>metagenomes</taxon>
        <taxon>ecological metagenomes</taxon>
    </lineage>
</organism>
<dbReference type="InterPro" id="IPR010290">
    <property type="entry name" value="TM_effector"/>
</dbReference>
<feature type="transmembrane region" description="Helical" evidence="7">
    <location>
        <begin position="99"/>
        <end position="121"/>
    </location>
</feature>
<feature type="transmembrane region" description="Helical" evidence="7">
    <location>
        <begin position="381"/>
        <end position="400"/>
    </location>
</feature>
<dbReference type="Gene3D" id="1.20.1250.20">
    <property type="entry name" value="MFS general substrate transporter like domains"/>
    <property type="match status" value="1"/>
</dbReference>
<gene>
    <name evidence="8" type="ORF">MGWOODY_Clf1738</name>
</gene>
<sequence length="430" mass="46378">MQTLLGATRDRFLLALQYQDYRNLWIATTCSASAAWALIIVRGWLAYEITGGALWVGIVTFAAMFPRVISTPLAGFLADKFDRKTLIQWVYALNFAHNVFLSILVMNGLANPWILMFLALFNGTLRSSQMTFSTALVPNLVPKEYLLNAIALNQATQQGARMVGALAILPLVALVNLDTAFWLCSGFYLIAFVQTRRVTTQSTGVMDSRNSFFRNLFQGFGYVYSRPTILAMVLLVLAHCALTMSYESILPSLSQEKLGQGSIGITYLIGGVGAGALASSIFMAGVRSNVTRGKLFLIFGFASGIGPILLAVSSDSTLSVLCAVFMGMNQAGFMTITHTIIQSMVDDSVRGRVAGVYSVHVGGSMAVTNMINAAFADIFGASPVLIVGGLAFTFAMFLGLSSPPLRQLFFFRADPTSPTEANTEASRSNA</sequence>
<keyword evidence="2" id="KW-0813">Transport</keyword>
<dbReference type="PANTHER" id="PTHR23513">
    <property type="entry name" value="INTEGRAL MEMBRANE EFFLUX PROTEIN-RELATED"/>
    <property type="match status" value="1"/>
</dbReference>
<protein>
    <submittedName>
        <fullName evidence="8">Transporter, putative</fullName>
    </submittedName>
</protein>
<keyword evidence="3" id="KW-1003">Cell membrane</keyword>
<feature type="transmembrane region" description="Helical" evidence="7">
    <location>
        <begin position="264"/>
        <end position="283"/>
    </location>
</feature>
<keyword evidence="5 7" id="KW-1133">Transmembrane helix</keyword>
<evidence type="ECO:0000256" key="7">
    <source>
        <dbReference type="SAM" id="Phobius"/>
    </source>
</evidence>
<feature type="transmembrane region" description="Helical" evidence="7">
    <location>
        <begin position="353"/>
        <end position="375"/>
    </location>
</feature>
<keyword evidence="6 7" id="KW-0472">Membrane</keyword>
<reference evidence="8" key="1">
    <citation type="submission" date="2015-10" db="EMBL/GenBank/DDBJ databases">
        <authorList>
            <person name="Gilbert D.G."/>
        </authorList>
    </citation>
    <scope>NUCLEOTIDE SEQUENCE</scope>
</reference>
<feature type="transmembrane region" description="Helical" evidence="7">
    <location>
        <begin position="295"/>
        <end position="312"/>
    </location>
</feature>
<dbReference type="GO" id="GO:0005886">
    <property type="term" value="C:plasma membrane"/>
    <property type="evidence" value="ECO:0007669"/>
    <property type="project" value="UniProtKB-SubCell"/>
</dbReference>
<evidence type="ECO:0000256" key="5">
    <source>
        <dbReference type="ARBA" id="ARBA00022989"/>
    </source>
</evidence>
<accession>A0A170Q9Y1</accession>
<dbReference type="AlphaFoldDB" id="A0A170Q9Y1"/>